<feature type="transmembrane region" description="Helical" evidence="2">
    <location>
        <begin position="174"/>
        <end position="193"/>
    </location>
</feature>
<name>A0A1C6VMM6_9ACTN</name>
<evidence type="ECO:0000313" key="4">
    <source>
        <dbReference type="EMBL" id="SCL67563.1"/>
    </source>
</evidence>
<feature type="transmembrane region" description="Helical" evidence="2">
    <location>
        <begin position="33"/>
        <end position="53"/>
    </location>
</feature>
<sequence>MNRPGTGGRLSTGDRSRGGRRLDPGRSPGRHRVLAATAVFLLLVPFTLLALLVRATWPPLFRFDATVTDALHRYALDHPAWVRLMSLWTDVFAPTPLRIATGAVAVWLLLRRPPLLRSGTPSTGAAAGSRPAALWVVITMAGGGLLGVLLKLLVGRHRPELLDPVARASGLSFPSGHALNATLAAGVVLLLLLPFTRDRRPLRRALWAVAVLVPVVTGVSRVALGVHWISDVVGGWLLGLAVLAATTAAFRTWRTRTGHRAARTAREGIEPELAEPGPEVPPR</sequence>
<dbReference type="InterPro" id="IPR036938">
    <property type="entry name" value="PAP2/HPO_sf"/>
</dbReference>
<dbReference type="RefSeq" id="WP_091126152.1">
    <property type="nucleotide sequence ID" value="NZ_FMHY01000002.1"/>
</dbReference>
<keyword evidence="2" id="KW-1133">Transmembrane helix</keyword>
<accession>A0A1C6VMM6</accession>
<feature type="region of interest" description="Disordered" evidence="1">
    <location>
        <begin position="1"/>
        <end position="28"/>
    </location>
</feature>
<protein>
    <submittedName>
        <fullName evidence="4">Undecaprenyl-diphosphatase</fullName>
    </submittedName>
</protein>
<feature type="transmembrane region" description="Helical" evidence="2">
    <location>
        <begin position="205"/>
        <end position="229"/>
    </location>
</feature>
<feature type="transmembrane region" description="Helical" evidence="2">
    <location>
        <begin position="91"/>
        <end position="110"/>
    </location>
</feature>
<dbReference type="STRING" id="227316.GA0070604_6029"/>
<dbReference type="AlphaFoldDB" id="A0A1C6VMM6"/>
<dbReference type="CDD" id="cd03392">
    <property type="entry name" value="PAP2_like_2"/>
    <property type="match status" value="1"/>
</dbReference>
<feature type="compositionally biased region" description="Basic and acidic residues" evidence="1">
    <location>
        <begin position="12"/>
        <end position="24"/>
    </location>
</feature>
<feature type="region of interest" description="Disordered" evidence="1">
    <location>
        <begin position="262"/>
        <end position="283"/>
    </location>
</feature>
<organism evidence="4 5">
    <name type="scientific">Micromonospora eburnea</name>
    <dbReference type="NCBI Taxonomy" id="227316"/>
    <lineage>
        <taxon>Bacteria</taxon>
        <taxon>Bacillati</taxon>
        <taxon>Actinomycetota</taxon>
        <taxon>Actinomycetes</taxon>
        <taxon>Micromonosporales</taxon>
        <taxon>Micromonosporaceae</taxon>
        <taxon>Micromonospora</taxon>
    </lineage>
</organism>
<dbReference type="SMART" id="SM00014">
    <property type="entry name" value="acidPPc"/>
    <property type="match status" value="1"/>
</dbReference>
<keyword evidence="2" id="KW-0812">Transmembrane</keyword>
<evidence type="ECO:0000256" key="2">
    <source>
        <dbReference type="SAM" id="Phobius"/>
    </source>
</evidence>
<dbReference type="EMBL" id="FMHY01000002">
    <property type="protein sequence ID" value="SCL67563.1"/>
    <property type="molecule type" value="Genomic_DNA"/>
</dbReference>
<dbReference type="PANTHER" id="PTHR14969:SF13">
    <property type="entry name" value="AT30094P"/>
    <property type="match status" value="1"/>
</dbReference>
<feature type="domain" description="Phosphatidic acid phosphatase type 2/haloperoxidase" evidence="3">
    <location>
        <begin position="133"/>
        <end position="247"/>
    </location>
</feature>
<feature type="transmembrane region" description="Helical" evidence="2">
    <location>
        <begin position="131"/>
        <end position="154"/>
    </location>
</feature>
<dbReference type="InterPro" id="IPR000326">
    <property type="entry name" value="PAP2/HPO"/>
</dbReference>
<keyword evidence="5" id="KW-1185">Reference proteome</keyword>
<reference evidence="5" key="1">
    <citation type="submission" date="2016-06" db="EMBL/GenBank/DDBJ databases">
        <authorList>
            <person name="Varghese N."/>
            <person name="Submissions Spin"/>
        </authorList>
    </citation>
    <scope>NUCLEOTIDE SEQUENCE [LARGE SCALE GENOMIC DNA]</scope>
    <source>
        <strain evidence="5">DSM 44814</strain>
    </source>
</reference>
<gene>
    <name evidence="4" type="ORF">GA0070604_6029</name>
</gene>
<proteinExistence type="predicted"/>
<dbReference type="SUPFAM" id="SSF48317">
    <property type="entry name" value="Acid phosphatase/Vanadium-dependent haloperoxidase"/>
    <property type="match status" value="1"/>
</dbReference>
<dbReference type="OrthoDB" id="5289372at2"/>
<dbReference type="Proteomes" id="UP000199696">
    <property type="component" value="Unassembled WGS sequence"/>
</dbReference>
<evidence type="ECO:0000313" key="5">
    <source>
        <dbReference type="Proteomes" id="UP000199696"/>
    </source>
</evidence>
<evidence type="ECO:0000256" key="1">
    <source>
        <dbReference type="SAM" id="MobiDB-lite"/>
    </source>
</evidence>
<dbReference type="Gene3D" id="1.20.144.10">
    <property type="entry name" value="Phosphatidic acid phosphatase type 2/haloperoxidase"/>
    <property type="match status" value="1"/>
</dbReference>
<keyword evidence="2" id="KW-0472">Membrane</keyword>
<feature type="compositionally biased region" description="Gly residues" evidence="1">
    <location>
        <begin position="1"/>
        <end position="10"/>
    </location>
</feature>
<feature type="transmembrane region" description="Helical" evidence="2">
    <location>
        <begin position="235"/>
        <end position="253"/>
    </location>
</feature>
<dbReference type="PANTHER" id="PTHR14969">
    <property type="entry name" value="SPHINGOSINE-1-PHOSPHATE PHOSPHOHYDROLASE"/>
    <property type="match status" value="1"/>
</dbReference>
<dbReference type="Pfam" id="PF01569">
    <property type="entry name" value="PAP2"/>
    <property type="match status" value="1"/>
</dbReference>
<evidence type="ECO:0000259" key="3">
    <source>
        <dbReference type="SMART" id="SM00014"/>
    </source>
</evidence>